<keyword evidence="2 11" id="KW-0813">Transport</keyword>
<evidence type="ECO:0000256" key="1">
    <source>
        <dbReference type="ARBA" id="ARBA00004429"/>
    </source>
</evidence>
<dbReference type="GO" id="GO:0005886">
    <property type="term" value="C:plasma membrane"/>
    <property type="evidence" value="ECO:0007669"/>
    <property type="project" value="UniProtKB-SubCell"/>
</dbReference>
<dbReference type="InterPro" id="IPR004670">
    <property type="entry name" value="NhaA"/>
</dbReference>
<sequence>MISATLPSEFTRYLRTETFGGVVLVMAAAAALIWVNSPAAESYTALRDAELGPDLLHLRLTVGTWAQDGLLAVFFFVAGLELKRELVIGELSTRDKAVLPVLAAVGGVITPALICLAVGWGSPGFEKAWSIPMATDIAFALGVLALVGSRIPSSARVFLLALAVVDDLIAIAVIAVVFSHGIQVAPLAVATVGCAAYTYAQHRRITTALFYLPVAIVVWIAVLNSGVHATVAGVALGLLTRVRTDPGEAVAPAGRLAHRIQPVSAAICVPVFALFAAGVSVNADALSRLGGDRIALGIALGLLVGKPIGIFGTSLCAIRFGIAAKPSGLRHRDLLAVCILGGIGFTVSLLLADLSLDQADAATAKAAVLLSSLGASLLGAAALIRRGRRMP</sequence>
<dbReference type="EMBL" id="FTNT01000004">
    <property type="protein sequence ID" value="SIR95054.1"/>
    <property type="molecule type" value="Genomic_DNA"/>
</dbReference>
<feature type="transmembrane region" description="Helical" evidence="11">
    <location>
        <begin position="260"/>
        <end position="282"/>
    </location>
</feature>
<gene>
    <name evidence="11" type="primary">nhaA</name>
    <name evidence="12" type="ORF">SAMN05445060_1780</name>
</gene>
<dbReference type="NCBIfam" id="TIGR00773">
    <property type="entry name" value="NhaA"/>
    <property type="match status" value="1"/>
</dbReference>
<keyword evidence="9 11" id="KW-0472">Membrane</keyword>
<dbReference type="GO" id="GO:0015385">
    <property type="term" value="F:sodium:proton antiporter activity"/>
    <property type="evidence" value="ECO:0007669"/>
    <property type="project" value="UniProtKB-UniRule"/>
</dbReference>
<feature type="transmembrane region" description="Helical" evidence="11">
    <location>
        <begin position="56"/>
        <end position="77"/>
    </location>
</feature>
<feature type="transmembrane region" description="Helical" evidence="11">
    <location>
        <begin position="210"/>
        <end position="239"/>
    </location>
</feature>
<evidence type="ECO:0000256" key="3">
    <source>
        <dbReference type="ARBA" id="ARBA00022449"/>
    </source>
</evidence>
<keyword evidence="13" id="KW-1185">Reference proteome</keyword>
<comment type="subcellular location">
    <subcellularLocation>
        <location evidence="1">Cell inner membrane</location>
        <topology evidence="1">Multi-pass membrane protein</topology>
    </subcellularLocation>
    <subcellularLocation>
        <location evidence="11">Cell membrane</location>
        <topology evidence="11">Multi-pass membrane protein</topology>
    </subcellularLocation>
</comment>
<dbReference type="GO" id="GO:0006885">
    <property type="term" value="P:regulation of pH"/>
    <property type="evidence" value="ECO:0007669"/>
    <property type="project" value="UniProtKB-UniRule"/>
</dbReference>
<feature type="transmembrane region" description="Helical" evidence="11">
    <location>
        <begin position="334"/>
        <end position="352"/>
    </location>
</feature>
<keyword evidence="4 11" id="KW-1003">Cell membrane</keyword>
<feature type="transmembrane region" description="Helical" evidence="11">
    <location>
        <begin position="294"/>
        <end position="322"/>
    </location>
</feature>
<feature type="transmembrane region" description="Helical" evidence="11">
    <location>
        <begin position="128"/>
        <end position="147"/>
    </location>
</feature>
<dbReference type="STRING" id="1344003.SAMN05445060_1780"/>
<feature type="transmembrane region" description="Helical" evidence="11">
    <location>
        <begin position="18"/>
        <end position="36"/>
    </location>
</feature>
<keyword evidence="6 11" id="KW-1133">Transmembrane helix</keyword>
<organism evidence="12 13">
    <name type="scientific">Williamsia sterculiae</name>
    <dbReference type="NCBI Taxonomy" id="1344003"/>
    <lineage>
        <taxon>Bacteria</taxon>
        <taxon>Bacillati</taxon>
        <taxon>Actinomycetota</taxon>
        <taxon>Actinomycetes</taxon>
        <taxon>Mycobacteriales</taxon>
        <taxon>Nocardiaceae</taxon>
        <taxon>Williamsia</taxon>
    </lineage>
</organism>
<evidence type="ECO:0000256" key="9">
    <source>
        <dbReference type="ARBA" id="ARBA00023136"/>
    </source>
</evidence>
<feature type="transmembrane region" description="Helical" evidence="11">
    <location>
        <begin position="98"/>
        <end position="122"/>
    </location>
</feature>
<keyword evidence="7 11" id="KW-0915">Sodium</keyword>
<keyword evidence="5 11" id="KW-0812">Transmembrane</keyword>
<evidence type="ECO:0000256" key="2">
    <source>
        <dbReference type="ARBA" id="ARBA00022448"/>
    </source>
</evidence>
<accession>A0A1N7F428</accession>
<dbReference type="Gene3D" id="1.20.1530.10">
    <property type="entry name" value="Na+/H+ antiporter like domain"/>
    <property type="match status" value="1"/>
</dbReference>
<evidence type="ECO:0000256" key="7">
    <source>
        <dbReference type="ARBA" id="ARBA00023053"/>
    </source>
</evidence>
<dbReference type="InterPro" id="IPR023171">
    <property type="entry name" value="Na/H_antiporter_dom_sf"/>
</dbReference>
<keyword evidence="10 11" id="KW-0739">Sodium transport</keyword>
<evidence type="ECO:0000256" key="6">
    <source>
        <dbReference type="ARBA" id="ARBA00022989"/>
    </source>
</evidence>
<keyword evidence="8 11" id="KW-0406">Ion transport</keyword>
<name>A0A1N7F428_9NOCA</name>
<evidence type="ECO:0000256" key="11">
    <source>
        <dbReference type="HAMAP-Rule" id="MF_01844"/>
    </source>
</evidence>
<feature type="transmembrane region" description="Helical" evidence="11">
    <location>
        <begin position="364"/>
        <end position="384"/>
    </location>
</feature>
<comment type="catalytic activity">
    <reaction evidence="11">
        <text>Na(+)(in) + 2 H(+)(out) = Na(+)(out) + 2 H(+)(in)</text>
        <dbReference type="Rhea" id="RHEA:29251"/>
        <dbReference type="ChEBI" id="CHEBI:15378"/>
        <dbReference type="ChEBI" id="CHEBI:29101"/>
    </reaction>
</comment>
<reference evidence="12 13" key="1">
    <citation type="submission" date="2017-01" db="EMBL/GenBank/DDBJ databases">
        <authorList>
            <person name="Mah S.A."/>
            <person name="Swanson W.J."/>
            <person name="Moy G.W."/>
            <person name="Vacquier V.D."/>
        </authorList>
    </citation>
    <scope>NUCLEOTIDE SEQUENCE [LARGE SCALE GENOMIC DNA]</scope>
    <source>
        <strain evidence="12 13">CPCC 203464</strain>
    </source>
</reference>
<feature type="transmembrane region" description="Helical" evidence="11">
    <location>
        <begin position="159"/>
        <end position="178"/>
    </location>
</feature>
<comment type="function">
    <text evidence="11">Na(+)/H(+) antiporter that extrudes sodium in exchange for external protons.</text>
</comment>
<dbReference type="PANTHER" id="PTHR30341:SF0">
    <property type="entry name" value="NA(+)_H(+) ANTIPORTER NHAA"/>
    <property type="match status" value="1"/>
</dbReference>
<evidence type="ECO:0000313" key="13">
    <source>
        <dbReference type="Proteomes" id="UP000186218"/>
    </source>
</evidence>
<comment type="similarity">
    <text evidence="11">Belongs to the NhaA Na(+)/H(+) (TC 2.A.33) antiporter family.</text>
</comment>
<evidence type="ECO:0000256" key="4">
    <source>
        <dbReference type="ARBA" id="ARBA00022475"/>
    </source>
</evidence>
<dbReference type="PANTHER" id="PTHR30341">
    <property type="entry name" value="SODIUM ION/PROTON ANTIPORTER NHAA-RELATED"/>
    <property type="match status" value="1"/>
</dbReference>
<dbReference type="Pfam" id="PF06965">
    <property type="entry name" value="Na_H_antiport_1"/>
    <property type="match status" value="1"/>
</dbReference>
<evidence type="ECO:0000313" key="12">
    <source>
        <dbReference type="EMBL" id="SIR95054.1"/>
    </source>
</evidence>
<dbReference type="HAMAP" id="MF_01844">
    <property type="entry name" value="NhaA"/>
    <property type="match status" value="1"/>
</dbReference>
<evidence type="ECO:0000256" key="10">
    <source>
        <dbReference type="ARBA" id="ARBA00023201"/>
    </source>
</evidence>
<protein>
    <recommendedName>
        <fullName evidence="11">Na(+)/H(+) antiporter NhaA</fullName>
    </recommendedName>
    <alternativeName>
        <fullName evidence="11">Sodium/proton antiporter NhaA</fullName>
    </alternativeName>
</protein>
<dbReference type="AlphaFoldDB" id="A0A1N7F428"/>
<proteinExistence type="inferred from homology"/>
<evidence type="ECO:0000256" key="8">
    <source>
        <dbReference type="ARBA" id="ARBA00023065"/>
    </source>
</evidence>
<keyword evidence="3 11" id="KW-0050">Antiport</keyword>
<evidence type="ECO:0000256" key="5">
    <source>
        <dbReference type="ARBA" id="ARBA00022692"/>
    </source>
</evidence>
<dbReference type="Proteomes" id="UP000186218">
    <property type="component" value="Unassembled WGS sequence"/>
</dbReference>
<dbReference type="OrthoDB" id="9808135at2"/>